<keyword evidence="14" id="KW-1185">Reference proteome</keyword>
<comment type="subcellular location">
    <subcellularLocation>
        <location evidence="1">Cell inner membrane</location>
        <topology evidence="1">Single-pass membrane protein</topology>
    </subcellularLocation>
</comment>
<dbReference type="GO" id="GO:0015627">
    <property type="term" value="C:type II protein secretion system complex"/>
    <property type="evidence" value="ECO:0007669"/>
    <property type="project" value="InterPro"/>
</dbReference>
<evidence type="ECO:0000256" key="5">
    <source>
        <dbReference type="ARBA" id="ARBA00022519"/>
    </source>
</evidence>
<feature type="transmembrane region" description="Helical" evidence="11">
    <location>
        <begin position="12"/>
        <end position="32"/>
    </location>
</feature>
<dbReference type="Proteomes" id="UP000190911">
    <property type="component" value="Chromosome I"/>
</dbReference>
<name>A0A1M7GHQ1_9GAMM</name>
<dbReference type="InParanoid" id="A0A1M7GHQ1"/>
<keyword evidence="3" id="KW-1003">Cell membrane</keyword>
<evidence type="ECO:0000256" key="2">
    <source>
        <dbReference type="ARBA" id="ARBA00021549"/>
    </source>
</evidence>
<dbReference type="Pfam" id="PF07963">
    <property type="entry name" value="N_methyl"/>
    <property type="match status" value="1"/>
</dbReference>
<evidence type="ECO:0000256" key="4">
    <source>
        <dbReference type="ARBA" id="ARBA00022481"/>
    </source>
</evidence>
<evidence type="ECO:0000313" key="14">
    <source>
        <dbReference type="Proteomes" id="UP000190911"/>
    </source>
</evidence>
<evidence type="ECO:0000256" key="8">
    <source>
        <dbReference type="ARBA" id="ARBA00023136"/>
    </source>
</evidence>
<reference evidence="13 14" key="1">
    <citation type="submission" date="2016-11" db="EMBL/GenBank/DDBJ databases">
        <authorList>
            <person name="Jaros S."/>
            <person name="Januszkiewicz K."/>
            <person name="Wedrychowicz H."/>
        </authorList>
    </citation>
    <scope>NUCLEOTIDE SEQUENCE [LARGE SCALE GENOMIC DNA]</scope>
    <source>
        <strain evidence="13 14">ACAM 12</strain>
    </source>
</reference>
<dbReference type="GO" id="GO:0015628">
    <property type="term" value="P:protein secretion by the type II secretion system"/>
    <property type="evidence" value="ECO:0007669"/>
    <property type="project" value="InterPro"/>
</dbReference>
<proteinExistence type="inferred from homology"/>
<evidence type="ECO:0000256" key="3">
    <source>
        <dbReference type="ARBA" id="ARBA00022475"/>
    </source>
</evidence>
<sequence>MKPSTQQGVTLIELLVVVALVAILASVGYPSLRAFGERNAHRVAVSQLQSALALARHSAITRNTDVFLCPQATEENEENACGTDWSQTLLVVAHSTQPLEPANILRVLPGGDARITYSRGWRRVKFNSLGHSSGHNGTFTVCAPATARGTDVILSQLGRSRVENAPDACQPLG</sequence>
<dbReference type="EMBL" id="LT670847">
    <property type="protein sequence ID" value="SHM15648.1"/>
    <property type="molecule type" value="Genomic_DNA"/>
</dbReference>
<dbReference type="GO" id="GO:0005886">
    <property type="term" value="C:plasma membrane"/>
    <property type="evidence" value="ECO:0007669"/>
    <property type="project" value="UniProtKB-SubCell"/>
</dbReference>
<protein>
    <recommendedName>
        <fullName evidence="2">Type II secretion system protein H</fullName>
    </recommendedName>
    <alternativeName>
        <fullName evidence="10">General secretion pathway protein H</fullName>
    </alternativeName>
</protein>
<evidence type="ECO:0000313" key="13">
    <source>
        <dbReference type="EMBL" id="SHM15648.1"/>
    </source>
</evidence>
<keyword evidence="7 11" id="KW-1133">Transmembrane helix</keyword>
<accession>A0A1M7GHQ1</accession>
<dbReference type="NCBIfam" id="TIGR02532">
    <property type="entry name" value="IV_pilin_GFxxxE"/>
    <property type="match status" value="1"/>
</dbReference>
<feature type="domain" description="General secretion pathway GspH" evidence="12">
    <location>
        <begin position="44"/>
        <end position="158"/>
    </location>
</feature>
<evidence type="ECO:0000256" key="7">
    <source>
        <dbReference type="ARBA" id="ARBA00022989"/>
    </source>
</evidence>
<dbReference type="AlphaFoldDB" id="A0A1M7GHQ1"/>
<evidence type="ECO:0000256" key="11">
    <source>
        <dbReference type="SAM" id="Phobius"/>
    </source>
</evidence>
<evidence type="ECO:0000256" key="6">
    <source>
        <dbReference type="ARBA" id="ARBA00022692"/>
    </source>
</evidence>
<dbReference type="PROSITE" id="PS00409">
    <property type="entry name" value="PROKAR_NTER_METHYL"/>
    <property type="match status" value="1"/>
</dbReference>
<keyword evidence="8 11" id="KW-0472">Membrane</keyword>
<dbReference type="STRING" id="29571.SAMN05878437_1525"/>
<evidence type="ECO:0000259" key="12">
    <source>
        <dbReference type="Pfam" id="PF12019"/>
    </source>
</evidence>
<dbReference type="Gene3D" id="3.55.40.10">
    <property type="entry name" value="minor pseudopilin epsh domain"/>
    <property type="match status" value="1"/>
</dbReference>
<organism evidence="13 14">
    <name type="scientific">Vreelandella subglaciescola</name>
    <dbReference type="NCBI Taxonomy" id="29571"/>
    <lineage>
        <taxon>Bacteria</taxon>
        <taxon>Pseudomonadati</taxon>
        <taxon>Pseudomonadota</taxon>
        <taxon>Gammaproteobacteria</taxon>
        <taxon>Oceanospirillales</taxon>
        <taxon>Halomonadaceae</taxon>
        <taxon>Vreelandella</taxon>
    </lineage>
</organism>
<evidence type="ECO:0000256" key="10">
    <source>
        <dbReference type="ARBA" id="ARBA00030775"/>
    </source>
</evidence>
<keyword evidence="5" id="KW-0997">Cell inner membrane</keyword>
<keyword evidence="6 11" id="KW-0812">Transmembrane</keyword>
<evidence type="ECO:0000256" key="9">
    <source>
        <dbReference type="ARBA" id="ARBA00025772"/>
    </source>
</evidence>
<dbReference type="RefSeq" id="WP_079554964.1">
    <property type="nucleotide sequence ID" value="NZ_LT670847.1"/>
</dbReference>
<dbReference type="InterPro" id="IPR045584">
    <property type="entry name" value="Pilin-like"/>
</dbReference>
<dbReference type="SUPFAM" id="SSF54523">
    <property type="entry name" value="Pili subunits"/>
    <property type="match status" value="1"/>
</dbReference>
<evidence type="ECO:0000256" key="1">
    <source>
        <dbReference type="ARBA" id="ARBA00004377"/>
    </source>
</evidence>
<comment type="similarity">
    <text evidence="9">Belongs to the GSP H family.</text>
</comment>
<dbReference type="Pfam" id="PF12019">
    <property type="entry name" value="GspH"/>
    <property type="match status" value="1"/>
</dbReference>
<dbReference type="InterPro" id="IPR022346">
    <property type="entry name" value="T2SS_GspH"/>
</dbReference>
<dbReference type="OrthoDB" id="6198194at2"/>
<dbReference type="InterPro" id="IPR012902">
    <property type="entry name" value="N_methyl_site"/>
</dbReference>
<gene>
    <name evidence="13" type="ORF">SAMN05878437_1525</name>
</gene>
<keyword evidence="4" id="KW-0488">Methylation</keyword>